<dbReference type="AlphaFoldDB" id="A0A930VJ50"/>
<feature type="transmembrane region" description="Helical" evidence="1">
    <location>
        <begin position="216"/>
        <end position="238"/>
    </location>
</feature>
<dbReference type="RefSeq" id="WP_194708714.1">
    <property type="nucleotide sequence ID" value="NZ_JADKPN010000016.1"/>
</dbReference>
<keyword evidence="1" id="KW-0812">Transmembrane</keyword>
<sequence length="420" mass="41923">MTSLLSGPVRSEARAAADARHRRPLVLLAVLGGAAAAASTLVVCLAVGVVGWFLTDAGSHGAPRDGLRAGAVAWLMGHGSGLVVDGVRITAIPLGISVICAWSVWRIAHRVGDSVSGHGPDADALADGARDWTVPAASLLFAAAYAGVAVVVLRAVAGAGSPSGGRVVAWSVLLSLVVGGLSIAIGAGRAAIWTAFLPLSLRAASTVCLKVVSRLLLVSAATFLVALAVDLGAALNVMSELHTDAGAATLYSGVSLAVLPNAVLLAASYLLGPGFAVGTATIASPTAVVLGPVPAFPLLAALPDDGQPAGWVALLLLVPPLVAAYAAARVHRLYPTTRWEEGAVRGCAGGILAGLVVGALTALAGGSVGPGRMQDVGAVAGLVTLHAVVSLGLGALVGALWATWSYRRHVRRMDVPQVAP</sequence>
<dbReference type="Proteomes" id="UP000640489">
    <property type="component" value="Unassembled WGS sequence"/>
</dbReference>
<evidence type="ECO:0000256" key="1">
    <source>
        <dbReference type="SAM" id="Phobius"/>
    </source>
</evidence>
<protein>
    <submittedName>
        <fullName evidence="2">Uncharacterized protein</fullName>
    </submittedName>
</protein>
<keyword evidence="1" id="KW-0472">Membrane</keyword>
<name>A0A930VJ50_9ACTN</name>
<feature type="transmembrane region" description="Helical" evidence="1">
    <location>
        <begin position="308"/>
        <end position="330"/>
    </location>
</feature>
<keyword evidence="1" id="KW-1133">Transmembrane helix</keyword>
<feature type="transmembrane region" description="Helical" evidence="1">
    <location>
        <begin position="132"/>
        <end position="155"/>
    </location>
</feature>
<evidence type="ECO:0000313" key="2">
    <source>
        <dbReference type="EMBL" id="MBF4765531.1"/>
    </source>
</evidence>
<feature type="transmembrane region" description="Helical" evidence="1">
    <location>
        <begin position="25"/>
        <end position="54"/>
    </location>
</feature>
<gene>
    <name evidence="2" type="ORF">ISU07_20570</name>
</gene>
<feature type="transmembrane region" description="Helical" evidence="1">
    <location>
        <begin position="250"/>
        <end position="270"/>
    </location>
</feature>
<organism evidence="2 3">
    <name type="scientific">Nocardioides islandensis</name>
    <dbReference type="NCBI Taxonomy" id="433663"/>
    <lineage>
        <taxon>Bacteria</taxon>
        <taxon>Bacillati</taxon>
        <taxon>Actinomycetota</taxon>
        <taxon>Actinomycetes</taxon>
        <taxon>Propionibacteriales</taxon>
        <taxon>Nocardioidaceae</taxon>
        <taxon>Nocardioides</taxon>
    </lineage>
</organism>
<comment type="caution">
    <text evidence="2">The sequence shown here is derived from an EMBL/GenBank/DDBJ whole genome shotgun (WGS) entry which is preliminary data.</text>
</comment>
<dbReference type="InterPro" id="IPR045931">
    <property type="entry name" value="DUF6350"/>
</dbReference>
<feature type="transmembrane region" description="Helical" evidence="1">
    <location>
        <begin position="342"/>
        <end position="364"/>
    </location>
</feature>
<dbReference type="EMBL" id="JADKPN010000016">
    <property type="protein sequence ID" value="MBF4765531.1"/>
    <property type="molecule type" value="Genomic_DNA"/>
</dbReference>
<keyword evidence="3" id="KW-1185">Reference proteome</keyword>
<feature type="transmembrane region" description="Helical" evidence="1">
    <location>
        <begin position="167"/>
        <end position="185"/>
    </location>
</feature>
<feature type="transmembrane region" description="Helical" evidence="1">
    <location>
        <begin position="376"/>
        <end position="404"/>
    </location>
</feature>
<evidence type="ECO:0000313" key="3">
    <source>
        <dbReference type="Proteomes" id="UP000640489"/>
    </source>
</evidence>
<feature type="transmembrane region" description="Helical" evidence="1">
    <location>
        <begin position="91"/>
        <end position="108"/>
    </location>
</feature>
<proteinExistence type="predicted"/>
<accession>A0A930VJ50</accession>
<reference evidence="2" key="1">
    <citation type="submission" date="2020-11" db="EMBL/GenBank/DDBJ databases">
        <title>Nocardioides sp. nov., isolated from Soil of Cynanchum wilfordii Hemsley rhizosphere.</title>
        <authorList>
            <person name="Lee J.-S."/>
            <person name="Suh M.K."/>
            <person name="Kim J.-S."/>
        </authorList>
    </citation>
    <scope>NUCLEOTIDE SEQUENCE</scope>
    <source>
        <strain evidence="2">KCTC 19275</strain>
    </source>
</reference>
<dbReference type="Pfam" id="PF19877">
    <property type="entry name" value="DUF6350"/>
    <property type="match status" value="1"/>
</dbReference>
<feature type="transmembrane region" description="Helical" evidence="1">
    <location>
        <begin position="282"/>
        <end position="302"/>
    </location>
</feature>